<organism evidence="2 3">
    <name type="scientific">Fusarium duplospermum</name>
    <dbReference type="NCBI Taxonomy" id="1325734"/>
    <lineage>
        <taxon>Eukaryota</taxon>
        <taxon>Fungi</taxon>
        <taxon>Dikarya</taxon>
        <taxon>Ascomycota</taxon>
        <taxon>Pezizomycotina</taxon>
        <taxon>Sordariomycetes</taxon>
        <taxon>Hypocreomycetidae</taxon>
        <taxon>Hypocreales</taxon>
        <taxon>Nectriaceae</taxon>
        <taxon>Fusarium</taxon>
        <taxon>Fusarium solani species complex</taxon>
    </lineage>
</organism>
<sequence length="138" mass="15628">MSQQLENFQRQWSQNAITRPPTPHPFVKPQNTNGFDSTMEDVNLESAINRITPHNIQSRMKMARTLHKSRRAIAIRQLNAGRDWKPTNTSSLTKEMGRGLDGQRDLAEAMDGLVLEGKEEVMSNTGPRCRLCGHCLVE</sequence>
<dbReference type="EMBL" id="NKCI01000305">
    <property type="protein sequence ID" value="RSL43993.1"/>
    <property type="molecule type" value="Genomic_DNA"/>
</dbReference>
<reference evidence="2 3" key="1">
    <citation type="submission" date="2017-06" db="EMBL/GenBank/DDBJ databases">
        <title>Comparative genomic analysis of Ambrosia Fusariam Clade fungi.</title>
        <authorList>
            <person name="Stajich J.E."/>
            <person name="Carrillo J."/>
            <person name="Kijimoto T."/>
            <person name="Eskalen A."/>
            <person name="O'Donnell K."/>
            <person name="Kasson M."/>
        </authorList>
    </citation>
    <scope>NUCLEOTIDE SEQUENCE [LARGE SCALE GENOMIC DNA]</scope>
    <source>
        <strain evidence="2 3">NRRL62584</strain>
    </source>
</reference>
<feature type="compositionally biased region" description="Polar residues" evidence="1">
    <location>
        <begin position="1"/>
        <end position="17"/>
    </location>
</feature>
<name>A0A428NT54_9HYPO</name>
<proteinExistence type="predicted"/>
<feature type="region of interest" description="Disordered" evidence="1">
    <location>
        <begin position="1"/>
        <end position="29"/>
    </location>
</feature>
<accession>A0A428NT54</accession>
<gene>
    <name evidence="2" type="ORF">CEP54_014865</name>
</gene>
<evidence type="ECO:0000256" key="1">
    <source>
        <dbReference type="SAM" id="MobiDB-lite"/>
    </source>
</evidence>
<keyword evidence="3" id="KW-1185">Reference proteome</keyword>
<dbReference type="AlphaFoldDB" id="A0A428NT54"/>
<dbReference type="Proteomes" id="UP000288168">
    <property type="component" value="Unassembled WGS sequence"/>
</dbReference>
<evidence type="ECO:0000313" key="3">
    <source>
        <dbReference type="Proteomes" id="UP000288168"/>
    </source>
</evidence>
<evidence type="ECO:0000313" key="2">
    <source>
        <dbReference type="EMBL" id="RSL43993.1"/>
    </source>
</evidence>
<protein>
    <submittedName>
        <fullName evidence="2">Uncharacterized protein</fullName>
    </submittedName>
</protein>
<comment type="caution">
    <text evidence="2">The sequence shown here is derived from an EMBL/GenBank/DDBJ whole genome shotgun (WGS) entry which is preliminary data.</text>
</comment>